<organism evidence="2 3">
    <name type="scientific">Marchantia polymorpha subsp. ruderalis</name>
    <dbReference type="NCBI Taxonomy" id="1480154"/>
    <lineage>
        <taxon>Eukaryota</taxon>
        <taxon>Viridiplantae</taxon>
        <taxon>Streptophyta</taxon>
        <taxon>Embryophyta</taxon>
        <taxon>Marchantiophyta</taxon>
        <taxon>Marchantiopsida</taxon>
        <taxon>Marchantiidae</taxon>
        <taxon>Marchantiales</taxon>
        <taxon>Marchantiaceae</taxon>
        <taxon>Marchantia</taxon>
    </lineage>
</organism>
<reference evidence="2" key="1">
    <citation type="submission" date="2016-03" db="EMBL/GenBank/DDBJ databases">
        <title>Mechanisms controlling the formation of the plant cell surface in tip-growing cells are functionally conserved among land plants.</title>
        <authorList>
            <person name="Honkanen S."/>
            <person name="Jones V.A."/>
            <person name="Morieri G."/>
            <person name="Champion C."/>
            <person name="Hetherington A.J."/>
            <person name="Kelly S."/>
            <person name="Saint-Marcoux D."/>
            <person name="Proust H."/>
            <person name="Prescott H."/>
            <person name="Dolan L."/>
        </authorList>
    </citation>
    <scope>NUCLEOTIDE SEQUENCE [LARGE SCALE GENOMIC DNA]</scope>
    <source>
        <tissue evidence="2">Whole gametophyte</tissue>
    </source>
</reference>
<evidence type="ECO:0000313" key="3">
    <source>
        <dbReference type="Proteomes" id="UP000077202"/>
    </source>
</evidence>
<proteinExistence type="predicted"/>
<feature type="compositionally biased region" description="Basic and acidic residues" evidence="1">
    <location>
        <begin position="48"/>
        <end position="62"/>
    </location>
</feature>
<gene>
    <name evidence="2" type="ORF">AXG93_3468s1060</name>
</gene>
<evidence type="ECO:0000313" key="2">
    <source>
        <dbReference type="EMBL" id="OAE32466.1"/>
    </source>
</evidence>
<feature type="compositionally biased region" description="Polar residues" evidence="1">
    <location>
        <begin position="1"/>
        <end position="11"/>
    </location>
</feature>
<dbReference type="EMBL" id="LVLJ01000809">
    <property type="protein sequence ID" value="OAE32466.1"/>
    <property type="molecule type" value="Genomic_DNA"/>
</dbReference>
<comment type="caution">
    <text evidence="2">The sequence shown here is derived from an EMBL/GenBank/DDBJ whole genome shotgun (WGS) entry which is preliminary data.</text>
</comment>
<sequence length="133" mass="14274">MNIQITTRPNPDTQPPPAEKPATKKLQQTHVAAEATAWLPSKPTPPAESREFRNGFYRDRGNYNECGNNRENSDGHQGGNRVAYVVDGGGGGLSGVNERAPREENGKNWSSKGSRGRGGCGGGRLKARTILTS</sequence>
<evidence type="ECO:0000256" key="1">
    <source>
        <dbReference type="SAM" id="MobiDB-lite"/>
    </source>
</evidence>
<accession>A0A176WJV0</accession>
<name>A0A176WJV0_MARPO</name>
<dbReference type="AlphaFoldDB" id="A0A176WJV0"/>
<dbReference type="Proteomes" id="UP000077202">
    <property type="component" value="Unassembled WGS sequence"/>
</dbReference>
<keyword evidence="3" id="KW-1185">Reference proteome</keyword>
<feature type="region of interest" description="Disordered" evidence="1">
    <location>
        <begin position="1"/>
        <end position="133"/>
    </location>
</feature>
<protein>
    <submittedName>
        <fullName evidence="2">Uncharacterized protein</fullName>
    </submittedName>
</protein>